<dbReference type="InterPro" id="IPR029044">
    <property type="entry name" value="Nucleotide-diphossugar_trans"/>
</dbReference>
<feature type="non-terminal residue" evidence="2">
    <location>
        <position position="490"/>
    </location>
</feature>
<proteinExistence type="predicted"/>
<dbReference type="InterPro" id="IPR011990">
    <property type="entry name" value="TPR-like_helical_dom_sf"/>
</dbReference>
<name>A0ABW9QZF6_9ACTN</name>
<organism evidence="2 3">
    <name type="scientific">Acidiferrimicrobium australe</name>
    <dbReference type="NCBI Taxonomy" id="2664430"/>
    <lineage>
        <taxon>Bacteria</taxon>
        <taxon>Bacillati</taxon>
        <taxon>Actinomycetota</taxon>
        <taxon>Acidimicrobiia</taxon>
        <taxon>Acidimicrobiales</taxon>
        <taxon>Acidimicrobiaceae</taxon>
        <taxon>Acidiferrimicrobium</taxon>
    </lineage>
</organism>
<dbReference type="CDD" id="cd02511">
    <property type="entry name" value="Beta4Glucosyltransferase"/>
    <property type="match status" value="1"/>
</dbReference>
<evidence type="ECO:0000313" key="2">
    <source>
        <dbReference type="EMBL" id="MST35077.1"/>
    </source>
</evidence>
<keyword evidence="3" id="KW-1185">Reference proteome</keyword>
<feature type="domain" description="Glycosyltransferase 2-like" evidence="1">
    <location>
        <begin position="20"/>
        <end position="140"/>
    </location>
</feature>
<dbReference type="Proteomes" id="UP000437736">
    <property type="component" value="Unassembled WGS sequence"/>
</dbReference>
<dbReference type="PANTHER" id="PTHR43630">
    <property type="entry name" value="POLY-BETA-1,6-N-ACETYL-D-GLUCOSAMINE SYNTHASE"/>
    <property type="match status" value="1"/>
</dbReference>
<dbReference type="Pfam" id="PF00535">
    <property type="entry name" value="Glycos_transf_2"/>
    <property type="match status" value="1"/>
</dbReference>
<evidence type="ECO:0000313" key="3">
    <source>
        <dbReference type="Proteomes" id="UP000437736"/>
    </source>
</evidence>
<comment type="caution">
    <text evidence="2">The sequence shown here is derived from an EMBL/GenBank/DDBJ whole genome shotgun (WGS) entry which is preliminary data.</text>
</comment>
<dbReference type="SUPFAM" id="SSF48452">
    <property type="entry name" value="TPR-like"/>
    <property type="match status" value="1"/>
</dbReference>
<dbReference type="SUPFAM" id="SSF53448">
    <property type="entry name" value="Nucleotide-diphospho-sugar transferases"/>
    <property type="match status" value="1"/>
</dbReference>
<dbReference type="Gene3D" id="3.90.550.10">
    <property type="entry name" value="Spore Coat Polysaccharide Biosynthesis Protein SpsA, Chain A"/>
    <property type="match status" value="1"/>
</dbReference>
<sequence>MTERVKRAGGPARETVPLLSACLITRDEEANLGDCLAALNFVVDEVVVYDTGSTDGTVELARRLGAKVLEGYWDDDFSRARNQALAACKGTWILHVDADEVLEADARILRGALEADPPADAFTVEIYNLIGDGSRPGYTHRGVRLFRRRRCHWVGPLHEQVVLRPGHPGTVRIGAFPHGRLVHSGYLETSVVDHDKLERNLRVALAAKEQGPAEGSEAAVRALNLGRSLAAVGRFEEALEQYRVAADGLEVVVARRMACMHAAEATLELRRPEETLEWVERLRACTARPAIPDVLEAQARVLLGEADRAVALLDGVGGEAADEDGFALPGGLVETLLANALLEAGRADDAADVLLELVERIGDALTVANTVQTLGRAGRSFEVLARSLPERHLIRAAAALTMILSDDADRAAEELWGRFEGRPELLAAAVRFGPKLPPSRALVWSARLRGVGAAERCPLLERARSHPDPRERALAAATAIVAFADPAAER</sequence>
<dbReference type="PANTHER" id="PTHR43630:SF2">
    <property type="entry name" value="GLYCOSYLTRANSFERASE"/>
    <property type="match status" value="1"/>
</dbReference>
<reference evidence="2 3" key="1">
    <citation type="submission" date="2019-11" db="EMBL/GenBank/DDBJ databases">
        <title>Acidiferrimicrobium australis gen. nov., sp. nov., an acidophilic and obligately heterotrophic, member of the Actinobacteria that catalyses dissimilatory oxido- reduction of iron isolated from metal-rich acidic water in Chile.</title>
        <authorList>
            <person name="Gonzalez D."/>
            <person name="Huber K."/>
            <person name="Hedrich S."/>
            <person name="Rojas-Villalobos C."/>
            <person name="Quatrini R."/>
            <person name="Dinamarca M.A."/>
            <person name="Schwarz A."/>
            <person name="Canales C."/>
            <person name="Nancucheo I."/>
        </authorList>
    </citation>
    <scope>NUCLEOTIDE SEQUENCE [LARGE SCALE GENOMIC DNA]</scope>
    <source>
        <strain evidence="2 3">USS-CCA1</strain>
    </source>
</reference>
<dbReference type="InterPro" id="IPR001173">
    <property type="entry name" value="Glyco_trans_2-like"/>
</dbReference>
<accession>A0ABW9QZF6</accession>
<gene>
    <name evidence="2" type="ORF">GHK86_20395</name>
</gene>
<evidence type="ECO:0000259" key="1">
    <source>
        <dbReference type="Pfam" id="PF00535"/>
    </source>
</evidence>
<dbReference type="EMBL" id="WJHE01001413">
    <property type="protein sequence ID" value="MST35077.1"/>
    <property type="molecule type" value="Genomic_DNA"/>
</dbReference>
<protein>
    <submittedName>
        <fullName evidence="2">Glycosyltransferase</fullName>
    </submittedName>
</protein>